<keyword evidence="2" id="KW-1185">Reference proteome</keyword>
<dbReference type="GO" id="GO:0062129">
    <property type="term" value="C:chitin-based extracellular matrix"/>
    <property type="evidence" value="ECO:0007669"/>
    <property type="project" value="TreeGrafter"/>
</dbReference>
<evidence type="ECO:0000313" key="2">
    <source>
        <dbReference type="Proteomes" id="UP000675881"/>
    </source>
</evidence>
<dbReference type="EMBL" id="HG994594">
    <property type="protein sequence ID" value="CAF2860336.1"/>
    <property type="molecule type" value="Genomic_DNA"/>
</dbReference>
<dbReference type="InterPro" id="IPR000618">
    <property type="entry name" value="Insect_cuticle"/>
</dbReference>
<name>A0A7R8CM73_LEPSM</name>
<reference evidence="1" key="1">
    <citation type="submission" date="2021-02" db="EMBL/GenBank/DDBJ databases">
        <authorList>
            <person name="Bekaert M."/>
        </authorList>
    </citation>
    <scope>NUCLEOTIDE SEQUENCE</scope>
    <source>
        <strain evidence="1">IoA-00</strain>
    </source>
</reference>
<gene>
    <name evidence="1" type="ORF">LSAA_5912</name>
</gene>
<dbReference type="InterPro" id="IPR050468">
    <property type="entry name" value="Cuticle_Struct_Prot"/>
</dbReference>
<protein>
    <submittedName>
        <fullName evidence="1">(salmon louse) hypothetical protein</fullName>
    </submittedName>
</protein>
<dbReference type="PANTHER" id="PTHR10380:SF218">
    <property type="entry name" value="ADULT CUTICLE PROTEIN 65AA-RELATED"/>
    <property type="match status" value="1"/>
</dbReference>
<sequence>MKTFILCSVLLSSALLIDAGLVRVRRDKPLSNYGSGAIGEASALNPVRTPFGGSSSGSFGGSVSQTSPLRQVAIVSETNNAPGTLGDNSDFDNSFESENADIVVVMKGSYEYIGDDGQTYVVDWIADENGFQPSAAHLPKEVPIPFPEIAEAVAAQIAFAAEEDAANGGSSFNSGSSFNGGFQGQSSGFQGQSSGFQGQSSGFQGQSSGFQGQSSGFQGQSSGFQGQSSGFNSFAAASNNLPILCSVLLSSALLIDAGLVRVRQLHSVAVLQDPSVDPFPKLLLFAKLLSSVKPNNAPGTLGDNSDFDNSFESENGIRQESSGSPVTIGEESVVVMKGSYEYIGDDGQTYVVDWIADENGFQPSAAHLPKEVPIPFPEIAEAVAAQIAFAAEEDAANGGSSFNSGSSFNGGFQGQSSGFQGQSSGFQGGTIQWIPRTIQWIQHPLLLLSNNLPLPGLNPVSTQFVLLLDPSVDHLPSVDQSLTHFSLLPFAKKPLSVRRINPPGTLGYNSDFSYAFEPENGIKQQVVGSTIDVGGKSVVVMKGSYEDIGVMVKSTSSTGSLMRMVSNPLVPIFPRKLLMLFKLKFGSNFNGGFSLNSGSPTGSNFNSDSSFNPGSSSASGSNFNGWIFLNSGSPTGSNFNSDSSFNPGSSTTSIINDDSLLNTGFSSGSNFNVGSSLNSGSHSGSNFNSDSSFNPGASSGSSFNGDSSFNPESSIGSSFNGDSSFNPGSSFNGDSSFNPGSFSDSSFNSGSGNGFQGQFNGFEGQFDEFEGQLDGFEGQFDEFEGQFDGFEGQSSRLNSIGAASRNFPFNTTPILPSYPS</sequence>
<dbReference type="OrthoDB" id="6350724at2759"/>
<organism evidence="1 2">
    <name type="scientific">Lepeophtheirus salmonis</name>
    <name type="common">Salmon louse</name>
    <name type="synonym">Caligus salmonis</name>
    <dbReference type="NCBI Taxonomy" id="72036"/>
    <lineage>
        <taxon>Eukaryota</taxon>
        <taxon>Metazoa</taxon>
        <taxon>Ecdysozoa</taxon>
        <taxon>Arthropoda</taxon>
        <taxon>Crustacea</taxon>
        <taxon>Multicrustacea</taxon>
        <taxon>Hexanauplia</taxon>
        <taxon>Copepoda</taxon>
        <taxon>Siphonostomatoida</taxon>
        <taxon>Caligidae</taxon>
        <taxon>Lepeophtheirus</taxon>
    </lineage>
</organism>
<dbReference type="PANTHER" id="PTHR10380">
    <property type="entry name" value="CUTICLE PROTEIN"/>
    <property type="match status" value="1"/>
</dbReference>
<dbReference type="Pfam" id="PF00379">
    <property type="entry name" value="Chitin_bind_4"/>
    <property type="match status" value="2"/>
</dbReference>
<accession>A0A7R8CM73</accession>
<dbReference type="Proteomes" id="UP000675881">
    <property type="component" value="Chromosome 15"/>
</dbReference>
<dbReference type="PROSITE" id="PS51155">
    <property type="entry name" value="CHIT_BIND_RR_2"/>
    <property type="match status" value="2"/>
</dbReference>
<proteinExistence type="predicted"/>
<evidence type="ECO:0000313" key="1">
    <source>
        <dbReference type="EMBL" id="CAF2860336.1"/>
    </source>
</evidence>
<dbReference type="GO" id="GO:0008010">
    <property type="term" value="F:structural constituent of chitin-based larval cuticle"/>
    <property type="evidence" value="ECO:0007669"/>
    <property type="project" value="TreeGrafter"/>
</dbReference>
<dbReference type="AlphaFoldDB" id="A0A7R8CM73"/>